<name>A0A9X2CPX7_9FLAO</name>
<proteinExistence type="predicted"/>
<dbReference type="AlphaFoldDB" id="A0A9X2CPX7"/>
<dbReference type="Gene3D" id="3.40.630.30">
    <property type="match status" value="1"/>
</dbReference>
<dbReference type="CDD" id="cd04301">
    <property type="entry name" value="NAT_SF"/>
    <property type="match status" value="1"/>
</dbReference>
<feature type="domain" description="N-acetyltransferase" evidence="1">
    <location>
        <begin position="5"/>
        <end position="144"/>
    </location>
</feature>
<evidence type="ECO:0000259" key="1">
    <source>
        <dbReference type="PROSITE" id="PS51186"/>
    </source>
</evidence>
<protein>
    <submittedName>
        <fullName evidence="2">GNAT family N-acetyltransferase</fullName>
    </submittedName>
</protein>
<reference evidence="2" key="1">
    <citation type="submission" date="2022-01" db="EMBL/GenBank/DDBJ databases">
        <title>Genome sequencing of Zunongwangia sp. M21534 genome.</title>
        <authorList>
            <person name="Chen Y."/>
            <person name="Dong C."/>
            <person name="Shao Z."/>
        </authorList>
    </citation>
    <scope>NUCLEOTIDE SEQUENCE</scope>
    <source>
        <strain evidence="2">MCCC M21534</strain>
    </source>
</reference>
<dbReference type="InterPro" id="IPR016181">
    <property type="entry name" value="Acyl_CoA_acyltransferase"/>
</dbReference>
<dbReference type="RefSeq" id="WP_249603397.1">
    <property type="nucleotide sequence ID" value="NZ_JAKHSK010000051.1"/>
</dbReference>
<dbReference type="GO" id="GO:0016747">
    <property type="term" value="F:acyltransferase activity, transferring groups other than amino-acyl groups"/>
    <property type="evidence" value="ECO:0007669"/>
    <property type="project" value="InterPro"/>
</dbReference>
<comment type="caution">
    <text evidence="2">The sequence shown here is derived from an EMBL/GenBank/DDBJ whole genome shotgun (WGS) entry which is preliminary data.</text>
</comment>
<organism evidence="2 3">
    <name type="scientific">Zunongwangia pacifica</name>
    <dbReference type="NCBI Taxonomy" id="2911062"/>
    <lineage>
        <taxon>Bacteria</taxon>
        <taxon>Pseudomonadati</taxon>
        <taxon>Bacteroidota</taxon>
        <taxon>Flavobacteriia</taxon>
        <taxon>Flavobacteriales</taxon>
        <taxon>Flavobacteriaceae</taxon>
        <taxon>Zunongwangia</taxon>
    </lineage>
</organism>
<dbReference type="PROSITE" id="PS51186">
    <property type="entry name" value="GNAT"/>
    <property type="match status" value="1"/>
</dbReference>
<dbReference type="InterPro" id="IPR000182">
    <property type="entry name" value="GNAT_dom"/>
</dbReference>
<evidence type="ECO:0000313" key="3">
    <source>
        <dbReference type="Proteomes" id="UP001139521"/>
    </source>
</evidence>
<dbReference type="Pfam" id="PF00583">
    <property type="entry name" value="Acetyltransf_1"/>
    <property type="match status" value="1"/>
</dbReference>
<sequence>MKNFSIINVETEDELKKCWEVVKILRPNFNKEKYLRYINEMRREGYQIIAALINNEIAGYAGFRSMTTLHSGRILYLDDLVTSPKYRKMGIGTKLLQQINALAKEKNKEAITLDSSIDLTSAHRLYLNNHYAIVALHFKTAIKA</sequence>
<accession>A0A9X2CPX7</accession>
<dbReference type="Proteomes" id="UP001139521">
    <property type="component" value="Unassembled WGS sequence"/>
</dbReference>
<evidence type="ECO:0000313" key="2">
    <source>
        <dbReference type="EMBL" id="MCL6220709.1"/>
    </source>
</evidence>
<gene>
    <name evidence="2" type="ORF">L1967_20645</name>
</gene>
<keyword evidence="3" id="KW-1185">Reference proteome</keyword>
<dbReference type="SUPFAM" id="SSF55729">
    <property type="entry name" value="Acyl-CoA N-acyltransferases (Nat)"/>
    <property type="match status" value="1"/>
</dbReference>
<dbReference type="EMBL" id="JAKHSK010000051">
    <property type="protein sequence ID" value="MCL6220709.1"/>
    <property type="molecule type" value="Genomic_DNA"/>
</dbReference>